<evidence type="ECO:0000313" key="2">
    <source>
        <dbReference type="EMBL" id="GAT32434.1"/>
    </source>
</evidence>
<dbReference type="InParanoid" id="A0A146G656"/>
<sequence length="91" mass="9844">MIRTASLRSRPTVALARATAWTRQRLGRKEVSAGSPGVSLRAGGESSSYLDMRDLRRRERHPIKPSTPKPNSAQADGSGTTPTLADVTRKS</sequence>
<protein>
    <submittedName>
        <fullName evidence="2">Uncharacterized protein</fullName>
    </submittedName>
</protein>
<organism evidence="2 3">
    <name type="scientific">Terrimicrobium sacchariphilum</name>
    <dbReference type="NCBI Taxonomy" id="690879"/>
    <lineage>
        <taxon>Bacteria</taxon>
        <taxon>Pseudomonadati</taxon>
        <taxon>Verrucomicrobiota</taxon>
        <taxon>Terrimicrobiia</taxon>
        <taxon>Terrimicrobiales</taxon>
        <taxon>Terrimicrobiaceae</taxon>
        <taxon>Terrimicrobium</taxon>
    </lineage>
</organism>
<feature type="compositionally biased region" description="Polar residues" evidence="1">
    <location>
        <begin position="69"/>
        <end position="83"/>
    </location>
</feature>
<name>A0A146G656_TERSA</name>
<dbReference type="EMBL" id="BDCO01000002">
    <property type="protein sequence ID" value="GAT32434.1"/>
    <property type="molecule type" value="Genomic_DNA"/>
</dbReference>
<gene>
    <name evidence="2" type="ORF">TSACC_2832</name>
</gene>
<comment type="caution">
    <text evidence="2">The sequence shown here is derived from an EMBL/GenBank/DDBJ whole genome shotgun (WGS) entry which is preliminary data.</text>
</comment>
<keyword evidence="3" id="KW-1185">Reference proteome</keyword>
<proteinExistence type="predicted"/>
<dbReference type="AlphaFoldDB" id="A0A146G656"/>
<evidence type="ECO:0000313" key="3">
    <source>
        <dbReference type="Proteomes" id="UP000076023"/>
    </source>
</evidence>
<feature type="region of interest" description="Disordered" evidence="1">
    <location>
        <begin position="26"/>
        <end position="91"/>
    </location>
</feature>
<reference evidence="3" key="1">
    <citation type="journal article" date="2017" name="Genome Announc.">
        <title>Draft Genome Sequence of Terrimicrobium sacchariphilum NM-5T, a Facultative Anaerobic Soil Bacterium of the Class Spartobacteria.</title>
        <authorList>
            <person name="Qiu Y.L."/>
            <person name="Tourlousse D.M."/>
            <person name="Matsuura N."/>
            <person name="Ohashi A."/>
            <person name="Sekiguchi Y."/>
        </authorList>
    </citation>
    <scope>NUCLEOTIDE SEQUENCE [LARGE SCALE GENOMIC DNA]</scope>
    <source>
        <strain evidence="3">NM-5</strain>
    </source>
</reference>
<dbReference type="Proteomes" id="UP000076023">
    <property type="component" value="Unassembled WGS sequence"/>
</dbReference>
<evidence type="ECO:0000256" key="1">
    <source>
        <dbReference type="SAM" id="MobiDB-lite"/>
    </source>
</evidence>
<accession>A0A146G656</accession>